<evidence type="ECO:0000313" key="2">
    <source>
        <dbReference type="EMBL" id="GEZ84827.1"/>
    </source>
</evidence>
<comment type="caution">
    <text evidence="2">The sequence shown here is derived from an EMBL/GenBank/DDBJ whole genome shotgun (WGS) entry which is preliminary data.</text>
</comment>
<name>A0A699IS99_TANCI</name>
<protein>
    <submittedName>
        <fullName evidence="2">Uncharacterized protein</fullName>
    </submittedName>
</protein>
<sequence>MEKNATSGSLASSVPMPTLPPFALNPSSPKYSTPPSYVEDDRLYYLNQQNNAIDKSRDGIHTTLDTTWNTGSLSHALCASPADPLFIETLLEHNIKSAVNSHSDAHAMKAQKTIYEIKSAVCMQGHKSYSDAQAIKAQETIYEIKSAVCMQGHRALTYALLSQSFNIEWHRGKQEVDVPGETFRIRKFVCKRFDMTVRFYLDSSLQVPLLRQ</sequence>
<dbReference type="EMBL" id="BKCJ010331864">
    <property type="protein sequence ID" value="GEZ84827.1"/>
    <property type="molecule type" value="Genomic_DNA"/>
</dbReference>
<proteinExistence type="predicted"/>
<accession>A0A699IS99</accession>
<reference evidence="2" key="1">
    <citation type="journal article" date="2019" name="Sci. Rep.">
        <title>Draft genome of Tanacetum cinerariifolium, the natural source of mosquito coil.</title>
        <authorList>
            <person name="Yamashiro T."/>
            <person name="Shiraishi A."/>
            <person name="Satake H."/>
            <person name="Nakayama K."/>
        </authorList>
    </citation>
    <scope>NUCLEOTIDE SEQUENCE</scope>
</reference>
<organism evidence="2">
    <name type="scientific">Tanacetum cinerariifolium</name>
    <name type="common">Dalmatian daisy</name>
    <name type="synonym">Chrysanthemum cinerariifolium</name>
    <dbReference type="NCBI Taxonomy" id="118510"/>
    <lineage>
        <taxon>Eukaryota</taxon>
        <taxon>Viridiplantae</taxon>
        <taxon>Streptophyta</taxon>
        <taxon>Embryophyta</taxon>
        <taxon>Tracheophyta</taxon>
        <taxon>Spermatophyta</taxon>
        <taxon>Magnoliopsida</taxon>
        <taxon>eudicotyledons</taxon>
        <taxon>Gunneridae</taxon>
        <taxon>Pentapetalae</taxon>
        <taxon>asterids</taxon>
        <taxon>campanulids</taxon>
        <taxon>Asterales</taxon>
        <taxon>Asteraceae</taxon>
        <taxon>Asteroideae</taxon>
        <taxon>Anthemideae</taxon>
        <taxon>Anthemidinae</taxon>
        <taxon>Tanacetum</taxon>
    </lineage>
</organism>
<dbReference type="AlphaFoldDB" id="A0A699IS99"/>
<gene>
    <name evidence="2" type="ORF">Tci_556800</name>
</gene>
<evidence type="ECO:0000256" key="1">
    <source>
        <dbReference type="SAM" id="MobiDB-lite"/>
    </source>
</evidence>
<feature type="region of interest" description="Disordered" evidence="1">
    <location>
        <begin position="1"/>
        <end position="34"/>
    </location>
</feature>
<feature type="compositionally biased region" description="Polar residues" evidence="1">
    <location>
        <begin position="1"/>
        <end position="12"/>
    </location>
</feature>